<feature type="transmembrane region" description="Helical" evidence="15">
    <location>
        <begin position="20"/>
        <end position="38"/>
    </location>
</feature>
<dbReference type="InterPro" id="IPR002401">
    <property type="entry name" value="Cyt_P450_E_grp-I"/>
</dbReference>
<keyword evidence="14" id="KW-0503">Monooxygenase</keyword>
<evidence type="ECO:0000256" key="12">
    <source>
        <dbReference type="ARBA" id="ARBA00023186"/>
    </source>
</evidence>
<dbReference type="InterPro" id="IPR050121">
    <property type="entry name" value="Cytochrome_P450_monoxygenase"/>
</dbReference>
<evidence type="ECO:0000256" key="5">
    <source>
        <dbReference type="ARBA" id="ARBA00022617"/>
    </source>
</evidence>
<feature type="binding site" description="axial binding residue" evidence="13">
    <location>
        <position position="452"/>
    </location>
    <ligand>
        <name>heme</name>
        <dbReference type="ChEBI" id="CHEBI:30413"/>
    </ligand>
    <ligandPart>
        <name>Fe</name>
        <dbReference type="ChEBI" id="CHEBI:18248"/>
    </ligandPart>
</feature>
<dbReference type="PROSITE" id="PS00086">
    <property type="entry name" value="CYTOCHROME_P450"/>
    <property type="match status" value="1"/>
</dbReference>
<proteinExistence type="inferred from homology"/>
<evidence type="ECO:0000256" key="2">
    <source>
        <dbReference type="ARBA" id="ARBA00004137"/>
    </source>
</evidence>
<evidence type="ECO:0000256" key="3">
    <source>
        <dbReference type="ARBA" id="ARBA00006720"/>
    </source>
</evidence>
<dbReference type="Gene3D" id="1.10.630.10">
    <property type="entry name" value="Cytochrome P450"/>
    <property type="match status" value="1"/>
</dbReference>
<evidence type="ECO:0000256" key="4">
    <source>
        <dbReference type="ARBA" id="ARBA00010617"/>
    </source>
</evidence>
<dbReference type="AlphaFoldDB" id="A0A8K0X078"/>
<dbReference type="GO" id="GO:0005743">
    <property type="term" value="C:mitochondrial inner membrane"/>
    <property type="evidence" value="ECO:0007669"/>
    <property type="project" value="UniProtKB-SubCell"/>
</dbReference>
<dbReference type="Pfam" id="PF00067">
    <property type="entry name" value="p450"/>
    <property type="match status" value="1"/>
</dbReference>
<evidence type="ECO:0000256" key="8">
    <source>
        <dbReference type="ARBA" id="ARBA00022927"/>
    </source>
</evidence>
<dbReference type="Pfam" id="PF02953">
    <property type="entry name" value="zf-Tim10_DDP"/>
    <property type="match status" value="1"/>
</dbReference>
<dbReference type="GO" id="GO:0016705">
    <property type="term" value="F:oxidoreductase activity, acting on paired donors, with incorporation or reduction of molecular oxygen"/>
    <property type="evidence" value="ECO:0007669"/>
    <property type="project" value="InterPro"/>
</dbReference>
<evidence type="ECO:0000256" key="13">
    <source>
        <dbReference type="PIRSR" id="PIRSR602401-1"/>
    </source>
</evidence>
<sequence length="578" mass="65562">MAGFRDLVASRLSALTPASAVLLVPVAALLVYLGLVLYRLTFHPLARFPGPKLNAATRLPFLVQNNLQGTFIKTAAPKLHEEYGPMVRVAPDRLLVDGSIAFPEIFGRRPNESEFGKTVEFYGPERVGIFSAFREDHRRQRRLMAHAFSESALTEQEGYIKKYVDLFISRLKEKSASNGVPADMTQWFNFLTFDIIGELAFGDPFYSLEKSNYHPWIAMIFQSIKGVGLIMFLVNYPLLKPLILFIGGQTLEIKKQSRQLAAEKTDKRIALGTETRKDFMTYILRNNKDGLGMSHGEILVNAEGFIIAGSETTATALSGLIFHLGQNPEVYRILAEEVRGSWTSEEEITMKSTAPLQYLHACLEEILRMYPPAAEIPPRVSPGAVINGQYIPKGTYITVSAWATFRSARNFTDPLQFKPQRFLPQTHPLYETRYANDNKAAFKPFSAGPRDCIGKNLAYAEMRLAIARLLWNFDMKLEQGQDDWVDKQRTFVVLTKAEENQLQQRLQKRQVKEFMNIFGNVVDHCFSSCIEDFTSKSLSSRETGCITRCVQKQMFSQQRLSERFQEHNAAMTAQMQNQ</sequence>
<feature type="transmembrane region" description="Helical" evidence="15">
    <location>
        <begin position="216"/>
        <end position="239"/>
    </location>
</feature>
<dbReference type="OrthoDB" id="1470350at2759"/>
<organism evidence="17 18">
    <name type="scientific">Plectosphaerella cucumerina</name>
    <dbReference type="NCBI Taxonomy" id="40658"/>
    <lineage>
        <taxon>Eukaryota</taxon>
        <taxon>Fungi</taxon>
        <taxon>Dikarya</taxon>
        <taxon>Ascomycota</taxon>
        <taxon>Pezizomycotina</taxon>
        <taxon>Sordariomycetes</taxon>
        <taxon>Hypocreomycetidae</taxon>
        <taxon>Glomerellales</taxon>
        <taxon>Plectosphaerellaceae</taxon>
        <taxon>Plectosphaerella</taxon>
    </lineage>
</organism>
<dbReference type="InterPro" id="IPR036396">
    <property type="entry name" value="Cyt_P450_sf"/>
</dbReference>
<dbReference type="InterPro" id="IPR017972">
    <property type="entry name" value="Cyt_P450_CS"/>
</dbReference>
<protein>
    <submittedName>
        <fullName evidence="17">Cytochrome P450 CYP561D2P</fullName>
    </submittedName>
</protein>
<keyword evidence="18" id="KW-1185">Reference proteome</keyword>
<dbReference type="InterPro" id="IPR004217">
    <property type="entry name" value="Tim10-like"/>
</dbReference>
<comment type="caution">
    <text evidence="17">The sequence shown here is derived from an EMBL/GenBank/DDBJ whole genome shotgun (WGS) entry which is preliminary data.</text>
</comment>
<dbReference type="Gene3D" id="1.10.287.810">
    <property type="entry name" value="Mitochondrial import inner membrane translocase subunit tim13 like domains"/>
    <property type="match status" value="1"/>
</dbReference>
<comment type="similarity">
    <text evidence="4 14">Belongs to the cytochrome P450 family.</text>
</comment>
<keyword evidence="7" id="KW-0999">Mitochondrion inner membrane</keyword>
<dbReference type="PANTHER" id="PTHR24305">
    <property type="entry name" value="CYTOCHROME P450"/>
    <property type="match status" value="1"/>
</dbReference>
<evidence type="ECO:0000256" key="15">
    <source>
        <dbReference type="SAM" id="Phobius"/>
    </source>
</evidence>
<keyword evidence="9 13" id="KW-0408">Iron</keyword>
<accession>A0A8K0X078</accession>
<dbReference type="Proteomes" id="UP000813385">
    <property type="component" value="Unassembled WGS sequence"/>
</dbReference>
<dbReference type="InterPro" id="IPR035427">
    <property type="entry name" value="Tim10-like_dom_sf"/>
</dbReference>
<evidence type="ECO:0000256" key="11">
    <source>
        <dbReference type="ARBA" id="ARBA00023157"/>
    </source>
</evidence>
<keyword evidence="14" id="KW-0560">Oxidoreductase</keyword>
<dbReference type="GO" id="GO:0020037">
    <property type="term" value="F:heme binding"/>
    <property type="evidence" value="ECO:0007669"/>
    <property type="project" value="InterPro"/>
</dbReference>
<keyword evidence="10" id="KW-0811">Translocation</keyword>
<evidence type="ECO:0000256" key="9">
    <source>
        <dbReference type="ARBA" id="ARBA00023004"/>
    </source>
</evidence>
<comment type="cofactor">
    <cofactor evidence="1 13">
        <name>heme</name>
        <dbReference type="ChEBI" id="CHEBI:30413"/>
    </cofactor>
</comment>
<dbReference type="SUPFAM" id="SSF144122">
    <property type="entry name" value="Tim10-like"/>
    <property type="match status" value="1"/>
</dbReference>
<feature type="domain" description="Tim10-like" evidence="16">
    <location>
        <begin position="503"/>
        <end position="566"/>
    </location>
</feature>
<evidence type="ECO:0000256" key="7">
    <source>
        <dbReference type="ARBA" id="ARBA00022792"/>
    </source>
</evidence>
<evidence type="ECO:0000313" key="17">
    <source>
        <dbReference type="EMBL" id="KAH7349969.1"/>
    </source>
</evidence>
<keyword evidence="15" id="KW-0472">Membrane</keyword>
<evidence type="ECO:0000256" key="10">
    <source>
        <dbReference type="ARBA" id="ARBA00023010"/>
    </source>
</evidence>
<gene>
    <name evidence="17" type="ORF">B0T11DRAFT_343143</name>
</gene>
<keyword evidence="15" id="KW-1133">Transmembrane helix</keyword>
<comment type="subcellular location">
    <subcellularLocation>
        <location evidence="2">Mitochondrion inner membrane</location>
        <topology evidence="2">Peripheral membrane protein</topology>
        <orientation evidence="2">Intermembrane side</orientation>
    </subcellularLocation>
</comment>
<reference evidence="17" key="1">
    <citation type="journal article" date="2021" name="Nat. Commun.">
        <title>Genetic determinants of endophytism in the Arabidopsis root mycobiome.</title>
        <authorList>
            <person name="Mesny F."/>
            <person name="Miyauchi S."/>
            <person name="Thiergart T."/>
            <person name="Pickel B."/>
            <person name="Atanasova L."/>
            <person name="Karlsson M."/>
            <person name="Huettel B."/>
            <person name="Barry K.W."/>
            <person name="Haridas S."/>
            <person name="Chen C."/>
            <person name="Bauer D."/>
            <person name="Andreopoulos W."/>
            <person name="Pangilinan J."/>
            <person name="LaButti K."/>
            <person name="Riley R."/>
            <person name="Lipzen A."/>
            <person name="Clum A."/>
            <person name="Drula E."/>
            <person name="Henrissat B."/>
            <person name="Kohler A."/>
            <person name="Grigoriev I.V."/>
            <person name="Martin F.M."/>
            <person name="Hacquard S."/>
        </authorList>
    </citation>
    <scope>NUCLEOTIDE SEQUENCE</scope>
    <source>
        <strain evidence="17">MPI-CAGE-AT-0016</strain>
    </source>
</reference>
<evidence type="ECO:0000313" key="18">
    <source>
        <dbReference type="Proteomes" id="UP000813385"/>
    </source>
</evidence>
<evidence type="ECO:0000256" key="6">
    <source>
        <dbReference type="ARBA" id="ARBA00022723"/>
    </source>
</evidence>
<keyword evidence="6 13" id="KW-0479">Metal-binding</keyword>
<keyword evidence="8" id="KW-0653">Protein transport</keyword>
<evidence type="ECO:0000259" key="16">
    <source>
        <dbReference type="Pfam" id="PF02953"/>
    </source>
</evidence>
<keyword evidence="8" id="KW-0813">Transport</keyword>
<dbReference type="GO" id="GO:0004497">
    <property type="term" value="F:monooxygenase activity"/>
    <property type="evidence" value="ECO:0007669"/>
    <property type="project" value="UniProtKB-KW"/>
</dbReference>
<keyword evidence="11" id="KW-1015">Disulfide bond</keyword>
<evidence type="ECO:0000256" key="14">
    <source>
        <dbReference type="RuleBase" id="RU000461"/>
    </source>
</evidence>
<dbReference type="GO" id="GO:0015031">
    <property type="term" value="P:protein transport"/>
    <property type="evidence" value="ECO:0007669"/>
    <property type="project" value="UniProtKB-KW"/>
</dbReference>
<dbReference type="PRINTS" id="PR00385">
    <property type="entry name" value="P450"/>
</dbReference>
<keyword evidence="15" id="KW-0812">Transmembrane</keyword>
<keyword evidence="7" id="KW-0496">Mitochondrion</keyword>
<comment type="similarity">
    <text evidence="3">Belongs to the small Tim family.</text>
</comment>
<dbReference type="SUPFAM" id="SSF48264">
    <property type="entry name" value="Cytochrome P450"/>
    <property type="match status" value="1"/>
</dbReference>
<dbReference type="EMBL" id="JAGPXD010000006">
    <property type="protein sequence ID" value="KAH7349969.1"/>
    <property type="molecule type" value="Genomic_DNA"/>
</dbReference>
<keyword evidence="12" id="KW-0143">Chaperone</keyword>
<name>A0A8K0X078_9PEZI</name>
<evidence type="ECO:0000256" key="1">
    <source>
        <dbReference type="ARBA" id="ARBA00001971"/>
    </source>
</evidence>
<dbReference type="GO" id="GO:0005506">
    <property type="term" value="F:iron ion binding"/>
    <property type="evidence" value="ECO:0007669"/>
    <property type="project" value="InterPro"/>
</dbReference>
<dbReference type="InterPro" id="IPR001128">
    <property type="entry name" value="Cyt_P450"/>
</dbReference>
<dbReference type="PANTHER" id="PTHR24305:SF210">
    <property type="entry name" value="CYTOCHROME P450 MONOOXYGENASE ASQL-RELATED"/>
    <property type="match status" value="1"/>
</dbReference>
<keyword evidence="5 13" id="KW-0349">Heme</keyword>
<dbReference type="CDD" id="cd11058">
    <property type="entry name" value="CYP60B-like"/>
    <property type="match status" value="1"/>
</dbReference>
<dbReference type="PRINTS" id="PR00463">
    <property type="entry name" value="EP450I"/>
</dbReference>